<feature type="binding site" evidence="10">
    <location>
        <begin position="147"/>
        <end position="148"/>
    </location>
    <ligand>
        <name>thiamine diphosphate</name>
        <dbReference type="ChEBI" id="CHEBI:58937"/>
    </ligand>
</feature>
<evidence type="ECO:0000256" key="1">
    <source>
        <dbReference type="ARBA" id="ARBA00004980"/>
    </source>
</evidence>
<dbReference type="InterPro" id="IPR020826">
    <property type="entry name" value="Transketolase_BS"/>
</dbReference>
<comment type="catalytic activity">
    <reaction evidence="10">
        <text>D-glyceraldehyde 3-phosphate + pyruvate + H(+) = 1-deoxy-D-xylulose 5-phosphate + CO2</text>
        <dbReference type="Rhea" id="RHEA:12605"/>
        <dbReference type="ChEBI" id="CHEBI:15361"/>
        <dbReference type="ChEBI" id="CHEBI:15378"/>
        <dbReference type="ChEBI" id="CHEBI:16526"/>
        <dbReference type="ChEBI" id="CHEBI:57792"/>
        <dbReference type="ChEBI" id="CHEBI:59776"/>
        <dbReference type="EC" id="2.2.1.7"/>
    </reaction>
</comment>
<dbReference type="PROSITE" id="PS00801">
    <property type="entry name" value="TRANSKETOLASE_1"/>
    <property type="match status" value="1"/>
</dbReference>
<comment type="subunit">
    <text evidence="3 10">Homodimer.</text>
</comment>
<protein>
    <recommendedName>
        <fullName evidence="10">1-deoxy-D-xylulose-5-phosphate synthase</fullName>
        <ecNumber evidence="10">2.2.1.7</ecNumber>
    </recommendedName>
    <alternativeName>
        <fullName evidence="10">1-deoxyxylulose-5-phosphate synthase</fullName>
        <shortName evidence="10">DXP synthase</shortName>
        <shortName evidence="10">DXPS</shortName>
    </alternativeName>
</protein>
<evidence type="ECO:0000256" key="3">
    <source>
        <dbReference type="ARBA" id="ARBA00011738"/>
    </source>
</evidence>
<dbReference type="HAMAP" id="MF_00315">
    <property type="entry name" value="DXP_synth"/>
    <property type="match status" value="1"/>
</dbReference>
<comment type="pathway">
    <text evidence="1 10">Metabolic intermediate biosynthesis; 1-deoxy-D-xylulose 5-phosphate biosynthesis; 1-deoxy-D-xylulose 5-phosphate from D-glyceraldehyde 3-phosphate and pyruvate: step 1/1.</text>
</comment>
<evidence type="ECO:0000313" key="12">
    <source>
        <dbReference type="EMBL" id="MFB9777969.1"/>
    </source>
</evidence>
<feature type="binding site" evidence="10">
    <location>
        <position position="179"/>
    </location>
    <ligand>
        <name>thiamine diphosphate</name>
        <dbReference type="ChEBI" id="CHEBI:58937"/>
    </ligand>
</feature>
<accession>A0ABV5X6K8</accession>
<dbReference type="EMBL" id="JBHMAU010000133">
    <property type="protein sequence ID" value="MFB9777969.1"/>
    <property type="molecule type" value="Genomic_DNA"/>
</dbReference>
<organism evidence="12 13">
    <name type="scientific">Brevibacterium otitidis</name>
    <dbReference type="NCBI Taxonomy" id="53364"/>
    <lineage>
        <taxon>Bacteria</taxon>
        <taxon>Bacillati</taxon>
        <taxon>Actinomycetota</taxon>
        <taxon>Actinomycetes</taxon>
        <taxon>Micrococcales</taxon>
        <taxon>Brevibacteriaceae</taxon>
        <taxon>Brevibacterium</taxon>
    </lineage>
</organism>
<feature type="binding site" evidence="10">
    <location>
        <position position="179"/>
    </location>
    <ligand>
        <name>Mg(2+)</name>
        <dbReference type="ChEBI" id="CHEBI:18420"/>
    </ligand>
</feature>
<keyword evidence="4 10" id="KW-0808">Transferase</keyword>
<dbReference type="Proteomes" id="UP001589707">
    <property type="component" value="Unassembled WGS sequence"/>
</dbReference>
<feature type="binding site" evidence="10">
    <location>
        <position position="374"/>
    </location>
    <ligand>
        <name>thiamine diphosphate</name>
        <dbReference type="ChEBI" id="CHEBI:58937"/>
    </ligand>
</feature>
<dbReference type="Pfam" id="PF02780">
    <property type="entry name" value="Transketolase_C"/>
    <property type="match status" value="1"/>
</dbReference>
<evidence type="ECO:0000256" key="9">
    <source>
        <dbReference type="ARBA" id="ARBA00023229"/>
    </source>
</evidence>
<evidence type="ECO:0000256" key="4">
    <source>
        <dbReference type="ARBA" id="ARBA00022679"/>
    </source>
</evidence>
<dbReference type="Pfam" id="PF02779">
    <property type="entry name" value="Transket_pyr"/>
    <property type="match status" value="1"/>
</dbReference>
<name>A0ABV5X6K8_9MICO</name>
<reference evidence="12 13" key="1">
    <citation type="submission" date="2024-09" db="EMBL/GenBank/DDBJ databases">
        <authorList>
            <person name="Sun Q."/>
            <person name="Mori K."/>
        </authorList>
    </citation>
    <scope>NUCLEOTIDE SEQUENCE [LARGE SCALE GENOMIC DNA]</scope>
    <source>
        <strain evidence="12 13">JCM 11683</strain>
    </source>
</reference>
<dbReference type="CDD" id="cd02007">
    <property type="entry name" value="TPP_DXS"/>
    <property type="match status" value="1"/>
</dbReference>
<feature type="binding site" evidence="10">
    <location>
        <position position="146"/>
    </location>
    <ligand>
        <name>Mg(2+)</name>
        <dbReference type="ChEBI" id="CHEBI:18420"/>
    </ligand>
</feature>
<evidence type="ECO:0000256" key="8">
    <source>
        <dbReference type="ARBA" id="ARBA00023052"/>
    </source>
</evidence>
<dbReference type="SMART" id="SM00861">
    <property type="entry name" value="Transket_pyr"/>
    <property type="match status" value="1"/>
</dbReference>
<feature type="binding site" evidence="10">
    <location>
        <position position="73"/>
    </location>
    <ligand>
        <name>thiamine diphosphate</name>
        <dbReference type="ChEBI" id="CHEBI:58937"/>
    </ligand>
</feature>
<keyword evidence="7 10" id="KW-0784">Thiamine biosynthesis</keyword>
<keyword evidence="13" id="KW-1185">Reference proteome</keyword>
<comment type="caution">
    <text evidence="12">The sequence shown here is derived from an EMBL/GenBank/DDBJ whole genome shotgun (WGS) entry which is preliminary data.</text>
</comment>
<evidence type="ECO:0000256" key="10">
    <source>
        <dbReference type="HAMAP-Rule" id="MF_00315"/>
    </source>
</evidence>
<dbReference type="InterPro" id="IPR049557">
    <property type="entry name" value="Transketolase_CS"/>
</dbReference>
<comment type="similarity">
    <text evidence="2 10">Belongs to the transketolase family. DXPS subfamily.</text>
</comment>
<dbReference type="PANTHER" id="PTHR43322:SF5">
    <property type="entry name" value="1-DEOXY-D-XYLULOSE-5-PHOSPHATE SYNTHASE, CHLOROPLASTIC"/>
    <property type="match status" value="1"/>
</dbReference>
<dbReference type="CDD" id="cd07033">
    <property type="entry name" value="TPP_PYR_DXS_TK_like"/>
    <property type="match status" value="1"/>
</dbReference>
<evidence type="ECO:0000256" key="7">
    <source>
        <dbReference type="ARBA" id="ARBA00022977"/>
    </source>
</evidence>
<dbReference type="SUPFAM" id="SSF52922">
    <property type="entry name" value="TK C-terminal domain-like"/>
    <property type="match status" value="1"/>
</dbReference>
<keyword evidence="6 10" id="KW-0460">Magnesium</keyword>
<feature type="binding site" evidence="10">
    <location>
        <begin position="114"/>
        <end position="116"/>
    </location>
    <ligand>
        <name>thiamine diphosphate</name>
        <dbReference type="ChEBI" id="CHEBI:58937"/>
    </ligand>
</feature>
<dbReference type="Gene3D" id="3.40.50.970">
    <property type="match status" value="2"/>
</dbReference>
<feature type="binding site" evidence="10">
    <location>
        <position position="293"/>
    </location>
    <ligand>
        <name>thiamine diphosphate</name>
        <dbReference type="ChEBI" id="CHEBI:58937"/>
    </ligand>
</feature>
<evidence type="ECO:0000256" key="6">
    <source>
        <dbReference type="ARBA" id="ARBA00022842"/>
    </source>
</evidence>
<dbReference type="Gene3D" id="3.40.50.920">
    <property type="match status" value="1"/>
</dbReference>
<comment type="cofactor">
    <cofactor evidence="10">
        <name>thiamine diphosphate</name>
        <dbReference type="ChEBI" id="CHEBI:58937"/>
    </cofactor>
    <text evidence="10">Binds 1 thiamine pyrophosphate per subunit.</text>
</comment>
<evidence type="ECO:0000259" key="11">
    <source>
        <dbReference type="SMART" id="SM00861"/>
    </source>
</evidence>
<dbReference type="NCBIfam" id="TIGR00204">
    <property type="entry name" value="dxs"/>
    <property type="match status" value="1"/>
</dbReference>
<dbReference type="InterPro" id="IPR009014">
    <property type="entry name" value="Transketo_C/PFOR_II"/>
</dbReference>
<dbReference type="SUPFAM" id="SSF52518">
    <property type="entry name" value="Thiamin diphosphate-binding fold (THDP-binding)"/>
    <property type="match status" value="2"/>
</dbReference>
<dbReference type="PANTHER" id="PTHR43322">
    <property type="entry name" value="1-D-DEOXYXYLULOSE 5-PHOSPHATE SYNTHASE-RELATED"/>
    <property type="match status" value="1"/>
</dbReference>
<evidence type="ECO:0000256" key="2">
    <source>
        <dbReference type="ARBA" id="ARBA00011081"/>
    </source>
</evidence>
<dbReference type="InterPro" id="IPR005475">
    <property type="entry name" value="Transketolase-like_Pyr-bd"/>
</dbReference>
<keyword evidence="5 10" id="KW-0479">Metal-binding</keyword>
<comment type="cofactor">
    <cofactor evidence="10">
        <name>Mg(2+)</name>
        <dbReference type="ChEBI" id="CHEBI:18420"/>
    </cofactor>
    <text evidence="10">Binds 1 Mg(2+) ion per subunit.</text>
</comment>
<dbReference type="InterPro" id="IPR033248">
    <property type="entry name" value="Transketolase_C"/>
</dbReference>
<dbReference type="PROSITE" id="PS00802">
    <property type="entry name" value="TRANSKETOLASE_2"/>
    <property type="match status" value="1"/>
</dbReference>
<dbReference type="InterPro" id="IPR029061">
    <property type="entry name" value="THDP-binding"/>
</dbReference>
<comment type="function">
    <text evidence="10">Catalyzes the acyloin condensation reaction between C atoms 2 and 3 of pyruvate and glyceraldehyde 3-phosphate to yield 1-deoxy-D-xylulose-5-phosphate (DXP).</text>
</comment>
<feature type="domain" description="Transketolase-like pyrimidine-binding" evidence="11">
    <location>
        <begin position="323"/>
        <end position="487"/>
    </location>
</feature>
<dbReference type="InterPro" id="IPR005477">
    <property type="entry name" value="Dxylulose-5-P_synthase"/>
</dbReference>
<evidence type="ECO:0000256" key="5">
    <source>
        <dbReference type="ARBA" id="ARBA00022723"/>
    </source>
</evidence>
<dbReference type="Pfam" id="PF13292">
    <property type="entry name" value="DXP_synthase_N"/>
    <property type="match status" value="1"/>
</dbReference>
<sequence>MTFLENITSPADVRQLSTAECQVLTKEIRDCLITTVAQTGGHLGPNLGVVELTTAIHRVFESPRDTILFDVGHQSYVHKLLTGRYPEFSTLRQRGGISGYPSRAESEHDVIENSHASSSLSWADGIAKARQLTGERDRHVVAVIGDGALTGGMAWEALNTIAADKSQPPRKLVIVVNDNGRSYAPTVGGFAEHLDSLRTSSQYEKLLSWGKERLQQSGPPGRAAYSAMHGMKKGLKDMMAPAATGMFDELGIKYVGPVDGHDLDSLERALAKAKDYDQGPVIVHALTQKGYGYAPAMADMEDQFHAVGVIDAETGRSQPSKSTSWTSVFGDEITRIARERQDIVAITAAMLIPVGLKSFAEEFPERVFDVGIAEQHAVASAAGLSYGGLHPVVCLYATFLNRAFDQLLMDVALHRQGVTFVLDRAGITGPDGASHHGIWDIAMLQVVPGLQLAAPRDATRLVEEFNEAVAVDDAPTVVRFSRGSVGNDIEALSRTADGVDILAEPADGLDPDVLIVSVGALADRALALAEELRQRSIGATVIDPRWVLPVPESVLTMGKDHALVAVVEDGVKIGGIGSQIRQDLRDEDSRTGVVELGVPDEFLPHGTREEILEYAGLSVPQMLENTLHMLPSHLAERAHRASRRAM</sequence>
<keyword evidence="9 10" id="KW-0414">Isoprene biosynthesis</keyword>
<dbReference type="GO" id="GO:0008661">
    <property type="term" value="F:1-deoxy-D-xylulose-5-phosphate synthase activity"/>
    <property type="evidence" value="ECO:0007669"/>
    <property type="project" value="UniProtKB-EC"/>
</dbReference>
<dbReference type="NCBIfam" id="NF003933">
    <property type="entry name" value="PRK05444.2-2"/>
    <property type="match status" value="1"/>
</dbReference>
<dbReference type="EC" id="2.2.1.7" evidence="10"/>
<evidence type="ECO:0000313" key="13">
    <source>
        <dbReference type="Proteomes" id="UP001589707"/>
    </source>
</evidence>
<dbReference type="RefSeq" id="WP_376841980.1">
    <property type="nucleotide sequence ID" value="NZ_JBHMAU010000133.1"/>
</dbReference>
<keyword evidence="8 10" id="KW-0786">Thiamine pyrophosphate</keyword>
<gene>
    <name evidence="10 12" type="primary">dxs</name>
    <name evidence="12" type="ORF">ACFFN1_16450</name>
</gene>
<proteinExistence type="inferred from homology"/>